<keyword evidence="1" id="KW-1133">Transmembrane helix</keyword>
<sequence length="163" mass="19580">MRNGFLNDRWDLFFLYLDGRLSFRFSRDLLFVYHSRHFLWLTVLDYWFNSFLVFLYILVLCWVYIWTYQIFDFYLFRDSLLLELSLQVGPNICNSLAIEVVRRRQRDNQELVTALKVCGRLFSQTQEDNLNLDCFTWSNNCGVWSHAVKLWGCGLDLKCNGLV</sequence>
<protein>
    <submittedName>
        <fullName evidence="2">Uncharacterized protein</fullName>
    </submittedName>
</protein>
<dbReference type="Proteomes" id="UP000008988">
    <property type="component" value="Unassembled WGS sequence"/>
</dbReference>
<reference evidence="2 3" key="1">
    <citation type="journal article" date="2008" name="FEMS Yeast Res.">
        <title>Comparative genome analysis of a Saccharomyces cerevisiae wine strain.</title>
        <authorList>
            <person name="Borneman A.R."/>
            <person name="Forgan A.H."/>
            <person name="Pretorius I.S."/>
            <person name="Chambers P.J."/>
        </authorList>
    </citation>
    <scope>NUCLEOTIDE SEQUENCE [LARGE SCALE GENOMIC DNA]</scope>
    <source>
        <strain evidence="2 3">AWRI1631</strain>
    </source>
</reference>
<gene>
    <name evidence="2" type="ORF">AWRI1631_51850</name>
</gene>
<dbReference type="AlphaFoldDB" id="B5VHP7"/>
<dbReference type="EMBL" id="ABSV01000711">
    <property type="protein sequence ID" value="EDZ72549.1"/>
    <property type="molecule type" value="Genomic_DNA"/>
</dbReference>
<evidence type="ECO:0000313" key="3">
    <source>
        <dbReference type="Proteomes" id="UP000008988"/>
    </source>
</evidence>
<accession>B5VHP7</accession>
<evidence type="ECO:0000256" key="1">
    <source>
        <dbReference type="SAM" id="Phobius"/>
    </source>
</evidence>
<name>B5VHP7_YEAS6</name>
<keyword evidence="1" id="KW-0472">Membrane</keyword>
<keyword evidence="1" id="KW-0812">Transmembrane</keyword>
<feature type="transmembrane region" description="Helical" evidence="1">
    <location>
        <begin position="46"/>
        <end position="67"/>
    </location>
</feature>
<organism evidence="2 3">
    <name type="scientific">Saccharomyces cerevisiae (strain AWRI1631)</name>
    <name type="common">Baker's yeast</name>
    <dbReference type="NCBI Taxonomy" id="545124"/>
    <lineage>
        <taxon>Eukaryota</taxon>
        <taxon>Fungi</taxon>
        <taxon>Dikarya</taxon>
        <taxon>Ascomycota</taxon>
        <taxon>Saccharomycotina</taxon>
        <taxon>Saccharomycetes</taxon>
        <taxon>Saccharomycetales</taxon>
        <taxon>Saccharomycetaceae</taxon>
        <taxon>Saccharomyces</taxon>
    </lineage>
</organism>
<proteinExistence type="predicted"/>
<evidence type="ECO:0000313" key="2">
    <source>
        <dbReference type="EMBL" id="EDZ72549.1"/>
    </source>
</evidence>
<comment type="caution">
    <text evidence="2">The sequence shown here is derived from an EMBL/GenBank/DDBJ whole genome shotgun (WGS) entry which is preliminary data.</text>
</comment>